<feature type="region of interest" description="Disordered" evidence="1">
    <location>
        <begin position="678"/>
        <end position="713"/>
    </location>
</feature>
<feature type="compositionally biased region" description="Polar residues" evidence="1">
    <location>
        <begin position="479"/>
        <end position="497"/>
    </location>
</feature>
<feature type="compositionally biased region" description="Polar residues" evidence="1">
    <location>
        <begin position="133"/>
        <end position="146"/>
    </location>
</feature>
<comment type="caution">
    <text evidence="2">The sequence shown here is derived from an EMBL/GenBank/DDBJ whole genome shotgun (WGS) entry which is preliminary data.</text>
</comment>
<feature type="region of interest" description="Disordered" evidence="1">
    <location>
        <begin position="129"/>
        <end position="318"/>
    </location>
</feature>
<name>A0A093W098_TALMA</name>
<reference evidence="2" key="1">
    <citation type="journal article" date="2014" name="PLoS Genet.">
        <title>Signature Gene Expression Reveals Novel Clues to the Molecular Mechanisms of Dimorphic Transition in Penicillium marneffei.</title>
        <authorList>
            <person name="Yang E."/>
            <person name="Wang G."/>
            <person name="Cai J."/>
            <person name="Woo P.C."/>
            <person name="Lau S.K."/>
            <person name="Yuen K.-Y."/>
            <person name="Chow W.-N."/>
            <person name="Lin X."/>
        </authorList>
    </citation>
    <scope>NUCLEOTIDE SEQUENCE [LARGE SCALE GENOMIC DNA]</scope>
    <source>
        <strain evidence="2">PM1</strain>
    </source>
</reference>
<organism evidence="2">
    <name type="scientific">Talaromyces marneffei PM1</name>
    <dbReference type="NCBI Taxonomy" id="1077442"/>
    <lineage>
        <taxon>Eukaryota</taxon>
        <taxon>Fungi</taxon>
        <taxon>Dikarya</taxon>
        <taxon>Ascomycota</taxon>
        <taxon>Pezizomycotina</taxon>
        <taxon>Eurotiomycetes</taxon>
        <taxon>Eurotiomycetidae</taxon>
        <taxon>Eurotiales</taxon>
        <taxon>Trichocomaceae</taxon>
        <taxon>Talaromyces</taxon>
        <taxon>Talaromyces sect. Talaromyces</taxon>
    </lineage>
</organism>
<accession>A0A093W098</accession>
<feature type="region of interest" description="Disordered" evidence="1">
    <location>
        <begin position="380"/>
        <end position="539"/>
    </location>
</feature>
<feature type="compositionally biased region" description="Polar residues" evidence="1">
    <location>
        <begin position="911"/>
        <end position="925"/>
    </location>
</feature>
<dbReference type="EMBL" id="JPOX01000003">
    <property type="protein sequence ID" value="KFX52301.1"/>
    <property type="molecule type" value="Genomic_DNA"/>
</dbReference>
<feature type="compositionally biased region" description="Basic and acidic residues" evidence="1">
    <location>
        <begin position="309"/>
        <end position="318"/>
    </location>
</feature>
<feature type="compositionally biased region" description="Low complexity" evidence="1">
    <location>
        <begin position="265"/>
        <end position="278"/>
    </location>
</feature>
<feature type="compositionally biased region" description="Basic and acidic residues" evidence="1">
    <location>
        <begin position="690"/>
        <end position="701"/>
    </location>
</feature>
<dbReference type="eggNOG" id="ENOG502STJP">
    <property type="taxonomic scope" value="Eukaryota"/>
</dbReference>
<feature type="compositionally biased region" description="Polar residues" evidence="1">
    <location>
        <begin position="84"/>
        <end position="112"/>
    </location>
</feature>
<dbReference type="AlphaFoldDB" id="A0A093W098"/>
<feature type="compositionally biased region" description="Basic and acidic residues" evidence="1">
    <location>
        <begin position="249"/>
        <end position="260"/>
    </location>
</feature>
<dbReference type="HOGENOM" id="CLU_276095_0_0_1"/>
<protein>
    <submittedName>
        <fullName evidence="2">Uncharacterized protein</fullName>
    </submittedName>
</protein>
<gene>
    <name evidence="2" type="ORF">GQ26_0032040</name>
</gene>
<evidence type="ECO:0000313" key="2">
    <source>
        <dbReference type="EMBL" id="KFX52301.1"/>
    </source>
</evidence>
<feature type="compositionally biased region" description="Basic and acidic residues" evidence="1">
    <location>
        <begin position="392"/>
        <end position="402"/>
    </location>
</feature>
<feature type="compositionally biased region" description="Acidic residues" evidence="1">
    <location>
        <begin position="409"/>
        <end position="419"/>
    </location>
</feature>
<feature type="region of interest" description="Disordered" evidence="1">
    <location>
        <begin position="907"/>
        <end position="928"/>
    </location>
</feature>
<feature type="compositionally biased region" description="Basic residues" evidence="1">
    <location>
        <begin position="224"/>
        <end position="236"/>
    </location>
</feature>
<feature type="region of interest" description="Disordered" evidence="1">
    <location>
        <begin position="1"/>
        <end position="112"/>
    </location>
</feature>
<feature type="region of interest" description="Disordered" evidence="1">
    <location>
        <begin position="604"/>
        <end position="640"/>
    </location>
</feature>
<feature type="compositionally biased region" description="Polar residues" evidence="1">
    <location>
        <begin position="182"/>
        <end position="191"/>
    </location>
</feature>
<evidence type="ECO:0000256" key="1">
    <source>
        <dbReference type="SAM" id="MobiDB-lite"/>
    </source>
</evidence>
<proteinExistence type="predicted"/>
<feature type="compositionally biased region" description="Low complexity" evidence="1">
    <location>
        <begin position="606"/>
        <end position="618"/>
    </location>
</feature>
<feature type="compositionally biased region" description="Low complexity" evidence="1">
    <location>
        <begin position="192"/>
        <end position="203"/>
    </location>
</feature>
<sequence length="1154" mass="128469">MTQVRSSGVDGATKYTASRTPFVATGQEHGNCSATRPYPRRQTMNTQDPLASQLPERPPSRESITSQDADISGYSAAPFGSQEGLATQFQQSNSRQNMPSAAHTESTVSNNAHNRRLLLGFLDKSNRQKHLPEQQSQRSVIDSSSRCTKKAPTPDFGISTSSNNVWDERPLSEGIINDSRQKPSPEQQSQFPNSSPDSTTSSDLGTNDERDDQEVHFMTTSQSRKAKKLSQGQRKRSISEARSSQRHKTSPEKGSKKTEMDPQDEVASFQVQFSSSSENPAPITENSDNHVNPSDELSDANRTQFTEPAQKEKCSRHDPWSYMTRLRRRDVVIPREQEELLDRNDCWIPPDVGHPYPQGHVPPTLLREWNAKMTRLFADARRVHASSQKAGPWREQEDDPPRSSKPLSEESDSDSEAESEASWPPSPPRDQPKSIAPPDSPTRQNNDRRPAGITENHVNGMADPVNKANLDSQAGIAQPASQVDQNIDSTQGANVSTDDNKGHISKLSTHSGVDIPFGDPGSQGEATELSDDSDMEMAVPQALLVQSQDIASQIEFSGPMAPGSSSTSSALLAQVQILNTPAAALKLAAAKRAENALTHSQEWIAQQSSSGSNKSSSQLIANSLQSTEGSSGQEHQLQDAQRPIVVDSQNTNGDLQGSSLLSHQDSQRLMEVIPDSSLLSPARHAQVSPQDHESPKERVENDLNPSPAMVNGKKLKRRLAELDDQETEESPSKRPRKLLDRTIGTTRTQMMVDVDPDISNGSNHEHVSLNKDALKVYDMFKRSYPKYAGNFDHFQTLCHELQSLYRCGVLEDSSLWDDFIMRYWADYGTYVQKCISSSEEFESYEEFFCKHFTKPSFRKRNLTPRTLEMVVSRLESPIQKPSTVERGFQTIDDNSVSVSVTRRSPLEVVQRSKSTSKESNTQSTPSDVSVVVVDRPHQANIGVKLSALSASPKKRPVIVGGGIQVNLEPPTPDHRLDRNSEHIQDENRAIEETPPSDFVTDENILEFERENTPEDLAADYHDTASIELGLETMEEILISRHDEDGNDPNAVEARFEQISRMRRDDAEAIQALFTAEVPPAPEEEDASTPFKIWARDDHNIVSERRRRGGHEVPLDKNGKIMIEEFPRITDEGSEKEALSHRGRWIWPRRSGNIF</sequence>
<feature type="compositionally biased region" description="Polar residues" evidence="1">
    <location>
        <begin position="619"/>
        <end position="639"/>
    </location>
</feature>